<dbReference type="InterPro" id="IPR013785">
    <property type="entry name" value="Aldolase_TIM"/>
</dbReference>
<dbReference type="AlphaFoldDB" id="A0A7X2YZA2"/>
<proteinExistence type="predicted"/>
<dbReference type="PROSITE" id="PS50991">
    <property type="entry name" value="PYR_CT"/>
    <property type="match status" value="1"/>
</dbReference>
<sequence>MAQLIDVTLRDGGYVNGFDFSLEAAKHIVSGLQKAGVDWIEIGYRNGPAKGTAGLGMTAATNDDYIAALKEFAPLANLVVMLHPHNIQAEDLQSLKSLGVSLVRVCIRQDLLEEGLDTIRECTRIGLFTSANFVRITYFTSQEIKQLTLKAEAAGADIVYFADSNGHLVPDQVKSIASVLKSTLTIPVGFHAHNNLSMGLANTVAALECGVDWVDSSLRGMGRSGGNLATEVFAAYMERCFGAARYKLIELMDTAEYVQEEILLSEQYMTPMTKDILFGMMNFSTDLKQLIMDASLQHNVYWKELAYGLGTYPPDKITGEDIAFIASRIKRNNRELQHL</sequence>
<name>A0A7X2YZA2_9BACL</name>
<dbReference type="PANTHER" id="PTHR42880:SF1">
    <property type="entry name" value="ISOPROPYLMALATE_HOMOCITRATE_CITRAMALATE SYNTHASE FAMILY PROTEIN"/>
    <property type="match status" value="1"/>
</dbReference>
<dbReference type="Gene3D" id="3.20.20.70">
    <property type="entry name" value="Aldolase class I"/>
    <property type="match status" value="1"/>
</dbReference>
<reference evidence="3 4" key="1">
    <citation type="submission" date="2019-11" db="EMBL/GenBank/DDBJ databases">
        <title>Draft genome sequences of five Paenibacillus species of dairy origin.</title>
        <authorList>
            <person name="Olajide A.M."/>
            <person name="Chen S."/>
            <person name="Lapointe G."/>
        </authorList>
    </citation>
    <scope>NUCLEOTIDE SEQUENCE [LARGE SCALE GENOMIC DNA]</scope>
    <source>
        <strain evidence="3 4">12CR55</strain>
    </source>
</reference>
<keyword evidence="1" id="KW-0808">Transferase</keyword>
<dbReference type="PANTHER" id="PTHR42880">
    <property type="entry name" value="HOMOCITRATE SYNTHASE"/>
    <property type="match status" value="1"/>
</dbReference>
<feature type="domain" description="Pyruvate carboxyltransferase" evidence="2">
    <location>
        <begin position="2"/>
        <end position="252"/>
    </location>
</feature>
<protein>
    <submittedName>
        <fullName evidence="3">Nucleoid-structuring protein H-NS</fullName>
    </submittedName>
</protein>
<evidence type="ECO:0000256" key="1">
    <source>
        <dbReference type="ARBA" id="ARBA00022679"/>
    </source>
</evidence>
<organism evidence="3 4">
    <name type="scientific">Paenibacillus woosongensis</name>
    <dbReference type="NCBI Taxonomy" id="307580"/>
    <lineage>
        <taxon>Bacteria</taxon>
        <taxon>Bacillati</taxon>
        <taxon>Bacillota</taxon>
        <taxon>Bacilli</taxon>
        <taxon>Bacillales</taxon>
        <taxon>Paenibacillaceae</taxon>
        <taxon>Paenibacillus</taxon>
    </lineage>
</organism>
<comment type="caution">
    <text evidence="3">The sequence shown here is derived from an EMBL/GenBank/DDBJ whole genome shotgun (WGS) entry which is preliminary data.</text>
</comment>
<gene>
    <name evidence="3" type="ORF">GNP95_02350</name>
</gene>
<dbReference type="InterPro" id="IPR000891">
    <property type="entry name" value="PYR_CT"/>
</dbReference>
<evidence type="ECO:0000313" key="3">
    <source>
        <dbReference type="EMBL" id="MUG43849.1"/>
    </source>
</evidence>
<dbReference type="GO" id="GO:0016740">
    <property type="term" value="F:transferase activity"/>
    <property type="evidence" value="ECO:0007669"/>
    <property type="project" value="UniProtKB-KW"/>
</dbReference>
<accession>A0A7X2YZA2</accession>
<dbReference type="SUPFAM" id="SSF51569">
    <property type="entry name" value="Aldolase"/>
    <property type="match status" value="1"/>
</dbReference>
<dbReference type="Pfam" id="PF00682">
    <property type="entry name" value="HMGL-like"/>
    <property type="match status" value="1"/>
</dbReference>
<dbReference type="OrthoDB" id="9804858at2"/>
<dbReference type="RefSeq" id="WP_155609295.1">
    <property type="nucleotide sequence ID" value="NZ_WNZW01000001.1"/>
</dbReference>
<dbReference type="Proteomes" id="UP000447876">
    <property type="component" value="Unassembled WGS sequence"/>
</dbReference>
<evidence type="ECO:0000259" key="2">
    <source>
        <dbReference type="PROSITE" id="PS50991"/>
    </source>
</evidence>
<dbReference type="EMBL" id="WNZW01000001">
    <property type="protein sequence ID" value="MUG43849.1"/>
    <property type="molecule type" value="Genomic_DNA"/>
</dbReference>
<evidence type="ECO:0000313" key="4">
    <source>
        <dbReference type="Proteomes" id="UP000447876"/>
    </source>
</evidence>